<dbReference type="PROSITE" id="PS52006">
    <property type="entry name" value="GH64"/>
    <property type="match status" value="1"/>
</dbReference>
<dbReference type="GO" id="GO:0016787">
    <property type="term" value="F:hydrolase activity"/>
    <property type="evidence" value="ECO:0007669"/>
    <property type="project" value="UniProtKB-KW"/>
</dbReference>
<dbReference type="EMBL" id="KZ613786">
    <property type="protein sequence ID" value="PMD61091.1"/>
    <property type="molecule type" value="Genomic_DNA"/>
</dbReference>
<proteinExistence type="predicted"/>
<dbReference type="RefSeq" id="XP_024737995.1">
    <property type="nucleotide sequence ID" value="XM_024888446.1"/>
</dbReference>
<keyword evidence="2" id="KW-0378">Hydrolase</keyword>
<dbReference type="InterPro" id="IPR042517">
    <property type="entry name" value="Glyco_hydro_64_N_2"/>
</dbReference>
<name>A0A2J6TDJ6_9HELO</name>
<evidence type="ECO:0000313" key="3">
    <source>
        <dbReference type="Proteomes" id="UP000235371"/>
    </source>
</evidence>
<reference evidence="2 3" key="1">
    <citation type="submission" date="2016-04" db="EMBL/GenBank/DDBJ databases">
        <title>A degradative enzymes factory behind the ericoid mycorrhizal symbiosis.</title>
        <authorList>
            <consortium name="DOE Joint Genome Institute"/>
            <person name="Martino E."/>
            <person name="Morin E."/>
            <person name="Grelet G."/>
            <person name="Kuo A."/>
            <person name="Kohler A."/>
            <person name="Daghino S."/>
            <person name="Barry K."/>
            <person name="Choi C."/>
            <person name="Cichocki N."/>
            <person name="Clum A."/>
            <person name="Copeland A."/>
            <person name="Hainaut M."/>
            <person name="Haridas S."/>
            <person name="Labutti K."/>
            <person name="Lindquist E."/>
            <person name="Lipzen A."/>
            <person name="Khouja H.-R."/>
            <person name="Murat C."/>
            <person name="Ohm R."/>
            <person name="Olson A."/>
            <person name="Spatafora J."/>
            <person name="Veneault-Fourrey C."/>
            <person name="Henrissat B."/>
            <person name="Grigoriev I."/>
            <person name="Martin F."/>
            <person name="Perotto S."/>
        </authorList>
    </citation>
    <scope>NUCLEOTIDE SEQUENCE [LARGE SCALE GENOMIC DNA]</scope>
    <source>
        <strain evidence="2 3">E</strain>
    </source>
</reference>
<dbReference type="Proteomes" id="UP000235371">
    <property type="component" value="Unassembled WGS sequence"/>
</dbReference>
<accession>A0A2J6TDJ6</accession>
<evidence type="ECO:0000259" key="1">
    <source>
        <dbReference type="PROSITE" id="PS52006"/>
    </source>
</evidence>
<dbReference type="Pfam" id="PF16483">
    <property type="entry name" value="Glyco_hydro_64"/>
    <property type="match status" value="1"/>
</dbReference>
<protein>
    <submittedName>
        <fullName evidence="2">Glycoside hydrolase family 64 protein</fullName>
    </submittedName>
</protein>
<feature type="domain" description="GH64" evidence="1">
    <location>
        <begin position="1"/>
        <end position="351"/>
    </location>
</feature>
<dbReference type="Gene3D" id="2.60.110.10">
    <property type="entry name" value="Thaumatin"/>
    <property type="match status" value="1"/>
</dbReference>
<dbReference type="InterPro" id="IPR032477">
    <property type="entry name" value="Glyco_hydro_64"/>
</dbReference>
<dbReference type="PANTHER" id="PTHR38165">
    <property type="match status" value="1"/>
</dbReference>
<dbReference type="Gene3D" id="3.30.920.50">
    <property type="entry name" value="Beta-1,3-glucanase, C-terminal domain"/>
    <property type="match status" value="1"/>
</dbReference>
<organism evidence="2 3">
    <name type="scientific">Hyaloscypha bicolor E</name>
    <dbReference type="NCBI Taxonomy" id="1095630"/>
    <lineage>
        <taxon>Eukaryota</taxon>
        <taxon>Fungi</taxon>
        <taxon>Dikarya</taxon>
        <taxon>Ascomycota</taxon>
        <taxon>Pezizomycotina</taxon>
        <taxon>Leotiomycetes</taxon>
        <taxon>Helotiales</taxon>
        <taxon>Hyaloscyphaceae</taxon>
        <taxon>Hyaloscypha</taxon>
        <taxon>Hyaloscypha bicolor</taxon>
    </lineage>
</organism>
<dbReference type="InParanoid" id="A0A2J6TDJ6"/>
<dbReference type="AlphaFoldDB" id="A0A2J6TDJ6"/>
<dbReference type="InterPro" id="IPR037176">
    <property type="entry name" value="Osmotin/thaumatin-like_sf"/>
</dbReference>
<evidence type="ECO:0000313" key="2">
    <source>
        <dbReference type="EMBL" id="PMD61091.1"/>
    </source>
</evidence>
<gene>
    <name evidence="2" type="ORF">K444DRAFT_719105</name>
</gene>
<dbReference type="PANTHER" id="PTHR38165:SF1">
    <property type="entry name" value="GLUCANASE B"/>
    <property type="match status" value="1"/>
</dbReference>
<dbReference type="InterPro" id="IPR037398">
    <property type="entry name" value="Glyco_hydro_64_fam"/>
</dbReference>
<dbReference type="GeneID" id="36596522"/>
<keyword evidence="3" id="KW-1185">Reference proteome</keyword>
<sequence length="351" mass="38680">MAPTLDIEIQNRTQSNQVIAYVTGRALEHGNHVCFIQADGKTPYFPESPSQICSPVPKDCAIKLGAPGTSTTVTIPQLAGGRIWFSIDKELTFFLNPGPAIVEPSISNASDPNINVLWDFCEFTFANNQIYANISYVDFVSLSVALTLIPQDGTPQKVLGLRANGFAHICTGLEDQSLIDANNWHKLVFESNREKLRCLSPNNAIVISGGNLFKGYYDPYVYEVWGKYNRTHLEVDTQAQWSKLMAKVASNKLEFPDIGSFAKPPTQDIFSCSTGPFVSNVGALGPLTARISAALNRPTLHNEYVHPNDEKVSDYYKHPITNHYARLVHEANLDGRGYAFPYDDVSGGEGC</sequence>
<dbReference type="OrthoDB" id="10058186at2759"/>